<dbReference type="SMART" id="SM00895">
    <property type="entry name" value="FCD"/>
    <property type="match status" value="1"/>
</dbReference>
<dbReference type="PROSITE" id="PS50949">
    <property type="entry name" value="HTH_GNTR"/>
    <property type="match status" value="1"/>
</dbReference>
<dbReference type="PANTHER" id="PTHR43537">
    <property type="entry name" value="TRANSCRIPTIONAL REGULATOR, GNTR FAMILY"/>
    <property type="match status" value="1"/>
</dbReference>
<dbReference type="InterPro" id="IPR000524">
    <property type="entry name" value="Tscrpt_reg_HTH_GntR"/>
</dbReference>
<evidence type="ECO:0000256" key="1">
    <source>
        <dbReference type="ARBA" id="ARBA00023015"/>
    </source>
</evidence>
<keyword evidence="1" id="KW-0805">Transcription regulation</keyword>
<dbReference type="RefSeq" id="WP_038367297.1">
    <property type="nucleotide sequence ID" value="NZ_JACXWY010000019.1"/>
</dbReference>
<dbReference type="InterPro" id="IPR036388">
    <property type="entry name" value="WH-like_DNA-bd_sf"/>
</dbReference>
<gene>
    <name evidence="5" type="ORF">IED13_22775</name>
</gene>
<keyword evidence="2" id="KW-0238">DNA-binding</keyword>
<dbReference type="EMBL" id="JACXWY010000019">
    <property type="protein sequence ID" value="MBD3848532.1"/>
    <property type="molecule type" value="Genomic_DNA"/>
</dbReference>
<dbReference type="InterPro" id="IPR008920">
    <property type="entry name" value="TF_FadR/GntR_C"/>
</dbReference>
<dbReference type="CDD" id="cd07377">
    <property type="entry name" value="WHTH_GntR"/>
    <property type="match status" value="1"/>
</dbReference>
<keyword evidence="3" id="KW-0804">Transcription</keyword>
<dbReference type="InterPro" id="IPR011711">
    <property type="entry name" value="GntR_C"/>
</dbReference>
<dbReference type="Pfam" id="PF00392">
    <property type="entry name" value="GntR"/>
    <property type="match status" value="1"/>
</dbReference>
<dbReference type="GO" id="GO:0003677">
    <property type="term" value="F:DNA binding"/>
    <property type="evidence" value="ECO:0007669"/>
    <property type="project" value="UniProtKB-KW"/>
</dbReference>
<feature type="domain" description="HTH gntR-type" evidence="4">
    <location>
        <begin position="9"/>
        <end position="76"/>
    </location>
</feature>
<accession>A0A927I2H4</accession>
<proteinExistence type="predicted"/>
<evidence type="ECO:0000256" key="3">
    <source>
        <dbReference type="ARBA" id="ARBA00023163"/>
    </source>
</evidence>
<dbReference type="SUPFAM" id="SSF48008">
    <property type="entry name" value="GntR ligand-binding domain-like"/>
    <property type="match status" value="1"/>
</dbReference>
<dbReference type="Pfam" id="PF07729">
    <property type="entry name" value="FCD"/>
    <property type="match status" value="1"/>
</dbReference>
<evidence type="ECO:0000259" key="4">
    <source>
        <dbReference type="PROSITE" id="PS50949"/>
    </source>
</evidence>
<dbReference type="PANTHER" id="PTHR43537:SF5">
    <property type="entry name" value="UXU OPERON TRANSCRIPTIONAL REGULATOR"/>
    <property type="match status" value="1"/>
</dbReference>
<dbReference type="Proteomes" id="UP000619295">
    <property type="component" value="Unassembled WGS sequence"/>
</dbReference>
<dbReference type="SMART" id="SM00345">
    <property type="entry name" value="HTH_GNTR"/>
    <property type="match status" value="1"/>
</dbReference>
<dbReference type="AlphaFoldDB" id="A0A927I2H4"/>
<dbReference type="SUPFAM" id="SSF46785">
    <property type="entry name" value="Winged helix' DNA-binding domain"/>
    <property type="match status" value="1"/>
</dbReference>
<dbReference type="Gene3D" id="1.10.10.10">
    <property type="entry name" value="Winged helix-like DNA-binding domain superfamily/Winged helix DNA-binding domain"/>
    <property type="match status" value="1"/>
</dbReference>
<evidence type="ECO:0000313" key="5">
    <source>
        <dbReference type="EMBL" id="MBD3848532.1"/>
    </source>
</evidence>
<dbReference type="Gene3D" id="1.20.120.530">
    <property type="entry name" value="GntR ligand-binding domain-like"/>
    <property type="match status" value="1"/>
</dbReference>
<dbReference type="GO" id="GO:0003700">
    <property type="term" value="F:DNA-binding transcription factor activity"/>
    <property type="evidence" value="ECO:0007669"/>
    <property type="project" value="InterPro"/>
</dbReference>
<reference evidence="5" key="1">
    <citation type="submission" date="2020-09" db="EMBL/GenBank/DDBJ databases">
        <title>Bosea spartocytisi sp. nov. a root nodule endophyte of Spartocytisus supranubius in the high mountain ecosystem fo the Teide National Park (Canary Islands, Spain).</title>
        <authorList>
            <person name="Pulido-Suarez L."/>
            <person name="Peix A."/>
            <person name="Igual J.M."/>
            <person name="Socas-Perez N."/>
            <person name="Velazquez E."/>
            <person name="Flores-Felix J.D."/>
            <person name="Leon-Barrios M."/>
        </authorList>
    </citation>
    <scope>NUCLEOTIDE SEQUENCE</scope>
    <source>
        <strain evidence="5">SSUT16</strain>
    </source>
</reference>
<dbReference type="InterPro" id="IPR036390">
    <property type="entry name" value="WH_DNA-bd_sf"/>
</dbReference>
<name>A0A927I2H4_9HYPH</name>
<organism evidence="5 6">
    <name type="scientific">Bosea spartocytisi</name>
    <dbReference type="NCBI Taxonomy" id="2773451"/>
    <lineage>
        <taxon>Bacteria</taxon>
        <taxon>Pseudomonadati</taxon>
        <taxon>Pseudomonadota</taxon>
        <taxon>Alphaproteobacteria</taxon>
        <taxon>Hyphomicrobiales</taxon>
        <taxon>Boseaceae</taxon>
        <taxon>Bosea</taxon>
    </lineage>
</organism>
<evidence type="ECO:0000256" key="2">
    <source>
        <dbReference type="ARBA" id="ARBA00023125"/>
    </source>
</evidence>
<protein>
    <submittedName>
        <fullName evidence="5">GntR family transcriptional regulator</fullName>
    </submittedName>
</protein>
<sequence>MSLTALKRQPAEQLATEALKESILAGDLKPGERLTEAALADQFAVSRGTVRTALHQLSRDRLVVLTPYTGWAVATIDRQDLWEIYTLRSSLERLAARLAAERMNDDGRARLAGVRDAFFAACERADVAVAVDSDFSLHRTIVELSGNRRLLDQYLMVEQQIRLFINSTYASAPNLSVAIAHHSPIVDAILAGDGEAAAGHSEHHVLSEGERVLAMVDHAG</sequence>
<comment type="caution">
    <text evidence="5">The sequence shown here is derived from an EMBL/GenBank/DDBJ whole genome shotgun (WGS) entry which is preliminary data.</text>
</comment>
<keyword evidence="6" id="KW-1185">Reference proteome</keyword>
<evidence type="ECO:0000313" key="6">
    <source>
        <dbReference type="Proteomes" id="UP000619295"/>
    </source>
</evidence>